<dbReference type="FunFam" id="3.20.20.80:FF:000159">
    <property type="entry name" value="Class V chitinase, putative"/>
    <property type="match status" value="1"/>
</dbReference>
<evidence type="ECO:0000256" key="1">
    <source>
        <dbReference type="ARBA" id="ARBA00012729"/>
    </source>
</evidence>
<dbReference type="GO" id="GO:0008061">
    <property type="term" value="F:chitin binding"/>
    <property type="evidence" value="ECO:0007669"/>
    <property type="project" value="InterPro"/>
</dbReference>
<dbReference type="Pfam" id="PF00704">
    <property type="entry name" value="Glyco_hydro_18"/>
    <property type="match status" value="1"/>
</dbReference>
<dbReference type="SUPFAM" id="SSF51445">
    <property type="entry name" value="(Trans)glycosidases"/>
    <property type="match status" value="1"/>
</dbReference>
<evidence type="ECO:0000313" key="6">
    <source>
        <dbReference type="Proteomes" id="UP000054383"/>
    </source>
</evidence>
<dbReference type="AlphaFoldDB" id="A0A0U1M909"/>
<dbReference type="Proteomes" id="UP000054383">
    <property type="component" value="Unassembled WGS sequence"/>
</dbReference>
<reference evidence="5 6" key="1">
    <citation type="submission" date="2015-04" db="EMBL/GenBank/DDBJ databases">
        <authorList>
            <person name="Syromyatnikov M.Y."/>
            <person name="Popov V.N."/>
        </authorList>
    </citation>
    <scope>NUCLEOTIDE SEQUENCE [LARGE SCALE GENOMIC DNA]</scope>
    <source>
        <strain evidence="5">WF-38-12</strain>
    </source>
</reference>
<dbReference type="GO" id="GO:0008843">
    <property type="term" value="F:endochitinase activity"/>
    <property type="evidence" value="ECO:0007669"/>
    <property type="project" value="UniProtKB-EC"/>
</dbReference>
<dbReference type="OMA" id="VMTYDMM"/>
<sequence>MYLRRTTLCLITLLQFAVAKRCVMYLTGQHDVVPDLSLVSDVTHVALAFMSSSIFNEPDASTWPLFTSVESVREKFPADTAVMVAIGGWGNTVGFSVAAESDDSRKLFASNIRKMIDQTGADGVDIDWEYPGGNGEDYKQIPNSKKKWEIDAYPKLLAEIRTALGPDKLISAAVPGLRRDMIAFTNENVPALSESLDFFNIMTYDLMNRRDNITKHHTGVQLSLDAVDAYLENGLPPEMANLGFAFYVKWFKTSPDGGCSKNPIGCKTMLMEDPTTGADLGQAGAFSWHDPVPPELKDSFNRALENGRYDQTGGGHYFWDETENIFWSWDTPDLIAEKVPSIVVRKQLGGVFAWGLGEDAPDFKHLQALAKGYKSIYEEPSKGATIYPAERPSPSSGPWREEL</sequence>
<dbReference type="SMART" id="SM00636">
    <property type="entry name" value="Glyco_18"/>
    <property type="match status" value="1"/>
</dbReference>
<dbReference type="Gene3D" id="3.20.20.80">
    <property type="entry name" value="Glycosidases"/>
    <property type="match status" value="1"/>
</dbReference>
<keyword evidence="3" id="KW-0732">Signal</keyword>
<feature type="chain" id="PRO_5006711693" description="chitinase" evidence="3">
    <location>
        <begin position="20"/>
        <end position="403"/>
    </location>
</feature>
<dbReference type="InterPro" id="IPR017853">
    <property type="entry name" value="GH"/>
</dbReference>
<dbReference type="EC" id="3.2.1.14" evidence="1"/>
<dbReference type="GO" id="GO:0005576">
    <property type="term" value="C:extracellular region"/>
    <property type="evidence" value="ECO:0007669"/>
    <property type="project" value="TreeGrafter"/>
</dbReference>
<dbReference type="PANTHER" id="PTHR11177:SF378">
    <property type="entry name" value="CHITINASE"/>
    <property type="match status" value="1"/>
</dbReference>
<evidence type="ECO:0000256" key="2">
    <source>
        <dbReference type="SAM" id="MobiDB-lite"/>
    </source>
</evidence>
<dbReference type="EMBL" id="CVMT01000010">
    <property type="protein sequence ID" value="CRG91822.1"/>
    <property type="molecule type" value="Genomic_DNA"/>
</dbReference>
<feature type="signal peptide" evidence="3">
    <location>
        <begin position="1"/>
        <end position="19"/>
    </location>
</feature>
<dbReference type="GO" id="GO:0005975">
    <property type="term" value="P:carbohydrate metabolic process"/>
    <property type="evidence" value="ECO:0007669"/>
    <property type="project" value="InterPro"/>
</dbReference>
<dbReference type="STRING" id="28573.A0A0U1M909"/>
<feature type="region of interest" description="Disordered" evidence="2">
    <location>
        <begin position="384"/>
        <end position="403"/>
    </location>
</feature>
<evidence type="ECO:0000259" key="4">
    <source>
        <dbReference type="PROSITE" id="PS51910"/>
    </source>
</evidence>
<dbReference type="OrthoDB" id="73875at2759"/>
<protein>
    <recommendedName>
        <fullName evidence="1">chitinase</fullName>
        <ecNumber evidence="1">3.2.1.14</ecNumber>
    </recommendedName>
</protein>
<dbReference type="InterPro" id="IPR050314">
    <property type="entry name" value="Glycosyl_Hydrlase_18"/>
</dbReference>
<keyword evidence="6" id="KW-1185">Reference proteome</keyword>
<dbReference type="InterPro" id="IPR001223">
    <property type="entry name" value="Glyco_hydro18_cat"/>
</dbReference>
<name>A0A0U1M909_TALIS</name>
<proteinExistence type="predicted"/>
<dbReference type="InterPro" id="IPR011583">
    <property type="entry name" value="Chitinase_II/V-like_cat"/>
</dbReference>
<evidence type="ECO:0000313" key="5">
    <source>
        <dbReference type="EMBL" id="CRG91822.1"/>
    </source>
</evidence>
<evidence type="ECO:0000256" key="3">
    <source>
        <dbReference type="SAM" id="SignalP"/>
    </source>
</evidence>
<dbReference type="PROSITE" id="PS51910">
    <property type="entry name" value="GH18_2"/>
    <property type="match status" value="1"/>
</dbReference>
<dbReference type="GO" id="GO:0006032">
    <property type="term" value="P:chitin catabolic process"/>
    <property type="evidence" value="ECO:0007669"/>
    <property type="project" value="TreeGrafter"/>
</dbReference>
<accession>A0A0U1M909</accession>
<feature type="domain" description="GH18" evidence="4">
    <location>
        <begin position="20"/>
        <end position="376"/>
    </location>
</feature>
<gene>
    <name evidence="5" type="ORF">PISL3812_08876</name>
</gene>
<dbReference type="PANTHER" id="PTHR11177">
    <property type="entry name" value="CHITINASE"/>
    <property type="match status" value="1"/>
</dbReference>
<organism evidence="5 6">
    <name type="scientific">Talaromyces islandicus</name>
    <name type="common">Penicillium islandicum</name>
    <dbReference type="NCBI Taxonomy" id="28573"/>
    <lineage>
        <taxon>Eukaryota</taxon>
        <taxon>Fungi</taxon>
        <taxon>Dikarya</taxon>
        <taxon>Ascomycota</taxon>
        <taxon>Pezizomycotina</taxon>
        <taxon>Eurotiomycetes</taxon>
        <taxon>Eurotiomycetidae</taxon>
        <taxon>Eurotiales</taxon>
        <taxon>Trichocomaceae</taxon>
        <taxon>Talaromyces</taxon>
        <taxon>Talaromyces sect. Islandici</taxon>
    </lineage>
</organism>